<evidence type="ECO:0000259" key="3">
    <source>
        <dbReference type="Pfam" id="PF13628"/>
    </source>
</evidence>
<dbReference type="Gene3D" id="1.20.1260.10">
    <property type="match status" value="1"/>
</dbReference>
<evidence type="ECO:0000313" key="5">
    <source>
        <dbReference type="Proteomes" id="UP001204621"/>
    </source>
</evidence>
<evidence type="ECO:0000313" key="4">
    <source>
        <dbReference type="EMBL" id="MCS0658594.1"/>
    </source>
</evidence>
<dbReference type="PANTHER" id="PTHR38593">
    <property type="entry name" value="BLR2558 PROTEIN"/>
    <property type="match status" value="1"/>
</dbReference>
<dbReference type="Pfam" id="PF13628">
    <property type="entry name" value="DUF4142"/>
    <property type="match status" value="1"/>
</dbReference>
<keyword evidence="2" id="KW-0732">Signal</keyword>
<feature type="compositionally biased region" description="Polar residues" evidence="1">
    <location>
        <begin position="51"/>
        <end position="61"/>
    </location>
</feature>
<feature type="compositionally biased region" description="Low complexity" evidence="1">
    <location>
        <begin position="125"/>
        <end position="138"/>
    </location>
</feature>
<feature type="compositionally biased region" description="Low complexity" evidence="1">
    <location>
        <begin position="68"/>
        <end position="78"/>
    </location>
</feature>
<proteinExistence type="predicted"/>
<dbReference type="Proteomes" id="UP001204621">
    <property type="component" value="Unassembled WGS sequence"/>
</dbReference>
<feature type="compositionally biased region" description="Low complexity" evidence="1">
    <location>
        <begin position="35"/>
        <end position="50"/>
    </location>
</feature>
<gene>
    <name evidence="4" type="ORF">NX778_11010</name>
</gene>
<feature type="chain" id="PRO_5046428514" evidence="2">
    <location>
        <begin position="28"/>
        <end position="289"/>
    </location>
</feature>
<feature type="signal peptide" evidence="2">
    <location>
        <begin position="1"/>
        <end position="27"/>
    </location>
</feature>
<dbReference type="InterPro" id="IPR025419">
    <property type="entry name" value="DUF4142"/>
</dbReference>
<name>A0ABT2CXL5_9BURK</name>
<evidence type="ECO:0000256" key="1">
    <source>
        <dbReference type="SAM" id="MobiDB-lite"/>
    </source>
</evidence>
<protein>
    <submittedName>
        <fullName evidence="4">DUF4142 domain-containing protein</fullName>
    </submittedName>
</protein>
<sequence>MHKKKVLKKLLAVTAVAAMFSAFGVQAQTGGSSNASGTGQDATAQTGQTTREGTAGNTNSVGKDEKAGSSSMQSTRSGSGSGNTLHNVQDTTGAGNPNTTGKTMAGGTMGNTNSMGMEKRRDHTSGASGASGSTGSSSLSKADEKILKDMAQANIDEIEAAKLAQSKSQNDQVKTFAQQMIDDHSKALNDVQQVAQQKGVTLPTEPDAKHKAMSAKLEAMSGTAFDKAYMSQAGVSDHKAVHGKLMSDSKKARDSDVKGLADKMLPVVEQHLKSAEQDKSAMANTKSGK</sequence>
<feature type="region of interest" description="Disordered" evidence="1">
    <location>
        <begin position="27"/>
        <end position="145"/>
    </location>
</feature>
<dbReference type="RefSeq" id="WP_258811790.1">
    <property type="nucleotide sequence ID" value="NZ_JANUGU010000003.1"/>
</dbReference>
<evidence type="ECO:0000256" key="2">
    <source>
        <dbReference type="SAM" id="SignalP"/>
    </source>
</evidence>
<feature type="compositionally biased region" description="Polar residues" evidence="1">
    <location>
        <begin position="83"/>
        <end position="97"/>
    </location>
</feature>
<comment type="caution">
    <text evidence="4">The sequence shown here is derived from an EMBL/GenBank/DDBJ whole genome shotgun (WGS) entry which is preliminary data.</text>
</comment>
<feature type="domain" description="DUF4142" evidence="3">
    <location>
        <begin position="142"/>
        <end position="277"/>
    </location>
</feature>
<feature type="compositionally biased region" description="Low complexity" evidence="1">
    <location>
        <begin position="98"/>
        <end position="116"/>
    </location>
</feature>
<accession>A0ABT2CXL5</accession>
<dbReference type="EMBL" id="JANUGU010000003">
    <property type="protein sequence ID" value="MCS0658594.1"/>
    <property type="molecule type" value="Genomic_DNA"/>
</dbReference>
<dbReference type="InterPro" id="IPR012347">
    <property type="entry name" value="Ferritin-like"/>
</dbReference>
<organism evidence="4 5">
    <name type="scientific">Massilia terrae</name>
    <dbReference type="NCBI Taxonomy" id="1811224"/>
    <lineage>
        <taxon>Bacteria</taxon>
        <taxon>Pseudomonadati</taxon>
        <taxon>Pseudomonadota</taxon>
        <taxon>Betaproteobacteria</taxon>
        <taxon>Burkholderiales</taxon>
        <taxon>Oxalobacteraceae</taxon>
        <taxon>Telluria group</taxon>
        <taxon>Massilia</taxon>
    </lineage>
</organism>
<keyword evidence="5" id="KW-1185">Reference proteome</keyword>
<reference evidence="4 5" key="1">
    <citation type="submission" date="2022-08" db="EMBL/GenBank/DDBJ databases">
        <title>Reclassification of Massilia species as members of the genera Telluria, Duganella, Pseudoduganella, Mokoshia gen. nov. and Zemynaea gen. nov. using orthogonal and non-orthogonal genome-based approaches.</title>
        <authorList>
            <person name="Bowman J.P."/>
        </authorList>
    </citation>
    <scope>NUCLEOTIDE SEQUENCE [LARGE SCALE GENOMIC DNA]</scope>
    <source>
        <strain evidence="4 5">JCM 31606</strain>
    </source>
</reference>
<dbReference type="PANTHER" id="PTHR38593:SF1">
    <property type="entry name" value="BLR2558 PROTEIN"/>
    <property type="match status" value="1"/>
</dbReference>